<feature type="region of interest" description="Disordered" evidence="10">
    <location>
        <begin position="113"/>
        <end position="133"/>
    </location>
</feature>
<evidence type="ECO:0000256" key="2">
    <source>
        <dbReference type="ARBA" id="ARBA00022771"/>
    </source>
</evidence>
<dbReference type="EMBL" id="CAEY01000486">
    <property type="status" value="NOT_ANNOTATED_CDS"/>
    <property type="molecule type" value="Genomic_DNA"/>
</dbReference>
<dbReference type="GO" id="GO:0003700">
    <property type="term" value="F:DNA-binding transcription factor activity"/>
    <property type="evidence" value="ECO:0007669"/>
    <property type="project" value="InterPro"/>
</dbReference>
<keyword evidence="2 9" id="KW-0863">Zinc-finger</keyword>
<evidence type="ECO:0000256" key="6">
    <source>
        <dbReference type="ARBA" id="ARBA00023163"/>
    </source>
</evidence>
<feature type="compositionally biased region" description="Low complexity" evidence="10">
    <location>
        <begin position="115"/>
        <end position="133"/>
    </location>
</feature>
<name>T1JU25_TETUR</name>
<keyword evidence="5" id="KW-0238">DNA-binding</keyword>
<dbReference type="AlphaFoldDB" id="T1JU25"/>
<keyword evidence="4" id="KW-0805">Transcription regulation</keyword>
<evidence type="ECO:0000256" key="10">
    <source>
        <dbReference type="SAM" id="MobiDB-lite"/>
    </source>
</evidence>
<evidence type="ECO:0000256" key="5">
    <source>
        <dbReference type="ARBA" id="ARBA00023125"/>
    </source>
</evidence>
<evidence type="ECO:0000256" key="3">
    <source>
        <dbReference type="ARBA" id="ARBA00022833"/>
    </source>
</evidence>
<reference evidence="13" key="2">
    <citation type="submission" date="2015-06" db="UniProtKB">
        <authorList>
            <consortium name="EnsemblMetazoa"/>
        </authorList>
    </citation>
    <scope>IDENTIFICATION</scope>
</reference>
<keyword evidence="7" id="KW-0675">Receptor</keyword>
<evidence type="ECO:0000256" key="8">
    <source>
        <dbReference type="ARBA" id="ARBA00023242"/>
    </source>
</evidence>
<dbReference type="OrthoDB" id="308383at2759"/>
<keyword evidence="1" id="KW-0479">Metal-binding</keyword>
<dbReference type="STRING" id="32264.T1JU25"/>
<keyword evidence="3" id="KW-0862">Zinc</keyword>
<feature type="region of interest" description="Disordered" evidence="10">
    <location>
        <begin position="66"/>
        <end position="86"/>
    </location>
</feature>
<dbReference type="PROSITE" id="PS51058">
    <property type="entry name" value="ZF_CXXC"/>
    <property type="match status" value="1"/>
</dbReference>
<dbReference type="GO" id="GO:0043565">
    <property type="term" value="F:sequence-specific DNA binding"/>
    <property type="evidence" value="ECO:0007669"/>
    <property type="project" value="InterPro"/>
</dbReference>
<dbReference type="Gene3D" id="3.30.50.10">
    <property type="entry name" value="Erythroid Transcription Factor GATA-1, subunit A"/>
    <property type="match status" value="1"/>
</dbReference>
<proteinExistence type="predicted"/>
<accession>T1JU25</accession>
<reference evidence="14" key="1">
    <citation type="submission" date="2011-08" db="EMBL/GenBank/DDBJ databases">
        <authorList>
            <person name="Rombauts S."/>
        </authorList>
    </citation>
    <scope>NUCLEOTIDE SEQUENCE</scope>
    <source>
        <strain evidence="14">London</strain>
    </source>
</reference>
<dbReference type="HOGENOM" id="CLU_659427_0_0_1"/>
<dbReference type="InterPro" id="IPR002857">
    <property type="entry name" value="Znf_CXXC"/>
</dbReference>
<evidence type="ECO:0000259" key="11">
    <source>
        <dbReference type="PROSITE" id="PS51030"/>
    </source>
</evidence>
<evidence type="ECO:0000256" key="9">
    <source>
        <dbReference type="PROSITE-ProRule" id="PRU00509"/>
    </source>
</evidence>
<dbReference type="PROSITE" id="PS51030">
    <property type="entry name" value="NUCLEAR_REC_DBD_2"/>
    <property type="match status" value="1"/>
</dbReference>
<dbReference type="OMA" id="CANCLAD"/>
<dbReference type="SUPFAM" id="SSF57716">
    <property type="entry name" value="Glucocorticoid receptor-like (DNA-binding domain)"/>
    <property type="match status" value="1"/>
</dbReference>
<keyword evidence="6" id="KW-0804">Transcription</keyword>
<protein>
    <recommendedName>
        <fullName evidence="15">Nuclear receptor domain-containing protein</fullName>
    </recommendedName>
</protein>
<dbReference type="InterPro" id="IPR001628">
    <property type="entry name" value="Znf_hrmn_rcpt"/>
</dbReference>
<evidence type="ECO:0000259" key="12">
    <source>
        <dbReference type="PROSITE" id="PS51058"/>
    </source>
</evidence>
<organism evidence="13 14">
    <name type="scientific">Tetranychus urticae</name>
    <name type="common">Two-spotted spider mite</name>
    <dbReference type="NCBI Taxonomy" id="32264"/>
    <lineage>
        <taxon>Eukaryota</taxon>
        <taxon>Metazoa</taxon>
        <taxon>Ecdysozoa</taxon>
        <taxon>Arthropoda</taxon>
        <taxon>Chelicerata</taxon>
        <taxon>Arachnida</taxon>
        <taxon>Acari</taxon>
        <taxon>Acariformes</taxon>
        <taxon>Trombidiformes</taxon>
        <taxon>Prostigmata</taxon>
        <taxon>Eleutherengona</taxon>
        <taxon>Raphignathae</taxon>
        <taxon>Tetranychoidea</taxon>
        <taxon>Tetranychidae</taxon>
        <taxon>Tetranychus</taxon>
    </lineage>
</organism>
<sequence>MATTSKVGYNDGTIRLMDERSGCRSLLCDSSGIIIAEMVYRCMACFSIHEYIGDVSKHYHAVHLSEKKEEPDDSANLTNEEDQDQLNNNTVSLNANVNHSFNKTVDNTATKIINNRDNNNNNNNSSNYLSDNSNNDESWEIDEKLHDNFKPNSHSIPNFVKLNNTIPNPSESCTRSGYIHCPVCSTIRCYTTLQRRYGQFTCVACYRFFKEFFLRPTRFSCQFLGQCPLDVKSKCKACWILACMKIYSVDSRRKSVLEAYAPIKANLPKVTITSSSPSFPSSSLPSSSLLSSSLPSSSSSSSSIYIYPNENCKPVKLITASALPIEPDDKKSLISSNLKDTCNFGNKQSTESTSNIVNQETSKKQPFNTNMLTCEEKVPPDCDEAEDESDANQNIQSFIKEENDKSIATTFQGFPGQTIKVIDFRRITPKIISKKPDRRSKIRVKNWCCLKCANCLADDCGKCINCLDRPKFGGPFVRKQRCVNKKCLEKIQSDIK</sequence>
<dbReference type="eggNOG" id="KOG1084">
    <property type="taxonomic scope" value="Eukaryota"/>
</dbReference>
<dbReference type="Proteomes" id="UP000015104">
    <property type="component" value="Unassembled WGS sequence"/>
</dbReference>
<dbReference type="InterPro" id="IPR013088">
    <property type="entry name" value="Znf_NHR/GATA"/>
</dbReference>
<dbReference type="Pfam" id="PF02008">
    <property type="entry name" value="zf-CXXC"/>
    <property type="match status" value="1"/>
</dbReference>
<evidence type="ECO:0000313" key="13">
    <source>
        <dbReference type="EnsemblMetazoa" id="tetur01g16300.1"/>
    </source>
</evidence>
<dbReference type="KEGG" id="tut:107369005"/>
<evidence type="ECO:0000256" key="1">
    <source>
        <dbReference type="ARBA" id="ARBA00022723"/>
    </source>
</evidence>
<dbReference type="EnsemblMetazoa" id="tetur01g16300.1">
    <property type="protein sequence ID" value="tetur01g16300.1"/>
    <property type="gene ID" value="tetur01g16300"/>
</dbReference>
<keyword evidence="14" id="KW-1185">Reference proteome</keyword>
<evidence type="ECO:0000256" key="7">
    <source>
        <dbReference type="ARBA" id="ARBA00023170"/>
    </source>
</evidence>
<feature type="domain" description="CXXC-type" evidence="12">
    <location>
        <begin position="442"/>
        <end position="488"/>
    </location>
</feature>
<evidence type="ECO:0008006" key="15">
    <source>
        <dbReference type="Google" id="ProtNLM"/>
    </source>
</evidence>
<keyword evidence="8" id="KW-0539">Nucleus</keyword>
<gene>
    <name evidence="13" type="primary">107369005</name>
</gene>
<evidence type="ECO:0000313" key="14">
    <source>
        <dbReference type="Proteomes" id="UP000015104"/>
    </source>
</evidence>
<feature type="domain" description="Nuclear receptor" evidence="11">
    <location>
        <begin position="178"/>
        <end position="258"/>
    </location>
</feature>
<dbReference type="GO" id="GO:0008270">
    <property type="term" value="F:zinc ion binding"/>
    <property type="evidence" value="ECO:0007669"/>
    <property type="project" value="UniProtKB-KW"/>
</dbReference>
<evidence type="ECO:0000256" key="4">
    <source>
        <dbReference type="ARBA" id="ARBA00023015"/>
    </source>
</evidence>